<dbReference type="OrthoDB" id="6507955at2759"/>
<dbReference type="InterPro" id="IPR050271">
    <property type="entry name" value="UDP-glycosyltransferase"/>
</dbReference>
<dbReference type="Proteomes" id="UP000285301">
    <property type="component" value="Unassembled WGS sequence"/>
</dbReference>
<dbReference type="Pfam" id="PF00201">
    <property type="entry name" value="UDPGT"/>
    <property type="match status" value="1"/>
</dbReference>
<keyword evidence="2" id="KW-0328">Glycosyltransferase</keyword>
<dbReference type="PANTHER" id="PTHR48043">
    <property type="entry name" value="EG:EG0003.4 PROTEIN-RELATED"/>
    <property type="match status" value="1"/>
</dbReference>
<sequence length="357" mass="41069">HIQEPKTQIEFLHQAFENHFQAVKYSERRMRQIISEIKPDIIIQNDCYAIPALALANVPLVVMFSINPLHILHDNLPPATFGLPLNDTKDWDKCRKLWETERLKKLWKRYNQWLESMGAPSLKKYYFTYTSTHLNALIYPLALAKDYLKLCPVDDTWMCLDHALRTSKGCFEIPEKVKRRNAKMVYFSVGTISSMVIELMQRLISILAKSKHSFIVSTGKFHDAIELAENMWGDNDLPQLSILPQVDLVICHGGSNTFIETLYFGKPLILLPVFVDQHDNAQRAAEMNIAIKLNPFTVEERELLSTIDNLLENKEITNNVAIISKQIRETDSMDKFIDRLESVASDAKKPNVVSPKK</sequence>
<keyword evidence="3 4" id="KW-0808">Transferase</keyword>
<dbReference type="CDD" id="cd03784">
    <property type="entry name" value="GT1_Gtf-like"/>
    <property type="match status" value="1"/>
</dbReference>
<organism evidence="4 5">
    <name type="scientific">Dinothrombium tinctorium</name>
    <dbReference type="NCBI Taxonomy" id="1965070"/>
    <lineage>
        <taxon>Eukaryota</taxon>
        <taxon>Metazoa</taxon>
        <taxon>Ecdysozoa</taxon>
        <taxon>Arthropoda</taxon>
        <taxon>Chelicerata</taxon>
        <taxon>Arachnida</taxon>
        <taxon>Acari</taxon>
        <taxon>Acariformes</taxon>
        <taxon>Trombidiformes</taxon>
        <taxon>Prostigmata</taxon>
        <taxon>Anystina</taxon>
        <taxon>Parasitengona</taxon>
        <taxon>Trombidioidea</taxon>
        <taxon>Trombidiidae</taxon>
        <taxon>Dinothrombium</taxon>
    </lineage>
</organism>
<dbReference type="Gene3D" id="3.40.50.2000">
    <property type="entry name" value="Glycogen Phosphorylase B"/>
    <property type="match status" value="2"/>
</dbReference>
<evidence type="ECO:0000256" key="3">
    <source>
        <dbReference type="ARBA" id="ARBA00022679"/>
    </source>
</evidence>
<comment type="similarity">
    <text evidence="1">Belongs to the UDP-glycosyltransferase family.</text>
</comment>
<dbReference type="GO" id="GO:0008194">
    <property type="term" value="F:UDP-glycosyltransferase activity"/>
    <property type="evidence" value="ECO:0007669"/>
    <property type="project" value="InterPro"/>
</dbReference>
<evidence type="ECO:0000313" key="4">
    <source>
        <dbReference type="EMBL" id="RWS13395.1"/>
    </source>
</evidence>
<gene>
    <name evidence="4" type="ORF">B4U79_14528</name>
</gene>
<feature type="non-terminal residue" evidence="4">
    <location>
        <position position="1"/>
    </location>
</feature>
<evidence type="ECO:0000256" key="2">
    <source>
        <dbReference type="ARBA" id="ARBA00022676"/>
    </source>
</evidence>
<dbReference type="PANTHER" id="PTHR48043:SF145">
    <property type="entry name" value="FI06409P-RELATED"/>
    <property type="match status" value="1"/>
</dbReference>
<reference evidence="4 5" key="1">
    <citation type="journal article" date="2018" name="Gigascience">
        <title>Genomes of trombidid mites reveal novel predicted allergens and laterally-transferred genes associated with secondary metabolism.</title>
        <authorList>
            <person name="Dong X."/>
            <person name="Chaisiri K."/>
            <person name="Xia D."/>
            <person name="Armstrong S.D."/>
            <person name="Fang Y."/>
            <person name="Donnelly M.J."/>
            <person name="Kadowaki T."/>
            <person name="McGarry J.W."/>
            <person name="Darby A.C."/>
            <person name="Makepeace B.L."/>
        </authorList>
    </citation>
    <scope>NUCLEOTIDE SEQUENCE [LARGE SCALE GENOMIC DNA]</scope>
    <source>
        <strain evidence="4">UoL-WK</strain>
    </source>
</reference>
<evidence type="ECO:0000256" key="1">
    <source>
        <dbReference type="ARBA" id="ARBA00009995"/>
    </source>
</evidence>
<dbReference type="InterPro" id="IPR002213">
    <property type="entry name" value="UDP_glucos_trans"/>
</dbReference>
<proteinExistence type="inferred from homology"/>
<dbReference type="EMBL" id="NCKU01001001">
    <property type="protein sequence ID" value="RWS13395.1"/>
    <property type="molecule type" value="Genomic_DNA"/>
</dbReference>
<accession>A0A443RDN2</accession>
<evidence type="ECO:0000313" key="5">
    <source>
        <dbReference type="Proteomes" id="UP000285301"/>
    </source>
</evidence>
<keyword evidence="5" id="KW-1185">Reference proteome</keyword>
<comment type="caution">
    <text evidence="4">The sequence shown here is derived from an EMBL/GenBank/DDBJ whole genome shotgun (WGS) entry which is preliminary data.</text>
</comment>
<dbReference type="AlphaFoldDB" id="A0A443RDN2"/>
<name>A0A443RDN2_9ACAR</name>
<dbReference type="SUPFAM" id="SSF53756">
    <property type="entry name" value="UDP-Glycosyltransferase/glycogen phosphorylase"/>
    <property type="match status" value="1"/>
</dbReference>
<protein>
    <submittedName>
        <fullName evidence="4">Glycosyl transferase-like protein</fullName>
    </submittedName>
</protein>